<reference evidence="3" key="1">
    <citation type="journal article" date="2019" name="Int. J. Syst. Evol. Microbiol.">
        <title>The Global Catalogue of Microorganisms (GCM) 10K type strain sequencing project: providing services to taxonomists for standard genome sequencing and annotation.</title>
        <authorList>
            <consortium name="The Broad Institute Genomics Platform"/>
            <consortium name="The Broad Institute Genome Sequencing Center for Infectious Disease"/>
            <person name="Wu L."/>
            <person name="Ma J."/>
        </authorList>
    </citation>
    <scope>NUCLEOTIDE SEQUENCE [LARGE SCALE GENOMIC DNA]</scope>
    <source>
        <strain evidence="3">JCM 17927</strain>
    </source>
</reference>
<organism evidence="2 3">
    <name type="scientific">Nibrella saemangeumensis</name>
    <dbReference type="NCBI Taxonomy" id="1084526"/>
    <lineage>
        <taxon>Bacteria</taxon>
        <taxon>Pseudomonadati</taxon>
        <taxon>Bacteroidota</taxon>
        <taxon>Cytophagia</taxon>
        <taxon>Cytophagales</taxon>
        <taxon>Spirosomataceae</taxon>
        <taxon>Nibrella</taxon>
    </lineage>
</organism>
<dbReference type="Proteomes" id="UP001501175">
    <property type="component" value="Unassembled WGS sequence"/>
</dbReference>
<evidence type="ECO:0008006" key="4">
    <source>
        <dbReference type="Google" id="ProtNLM"/>
    </source>
</evidence>
<comment type="caution">
    <text evidence="2">The sequence shown here is derived from an EMBL/GenBank/DDBJ whole genome shotgun (WGS) entry which is preliminary data.</text>
</comment>
<sequence length="182" mass="20585">MRLGLFLLIFLLIVFGVFYYLTAWSYSDGERAGTVSKFSRRGYVFKTWEGVLNVGGFSGETGSLTPQFFEFSVKNDSIANRINQAVKTGQRITLHYEEKLVRLPWNGDTKYFITGVEIVNNPYQRPYYDGSALPGPQPGYPQQQSPQQQKYPQQQIPQTQPQQQPQPNGQPAPIDTVLNGSI</sequence>
<name>A0ABP8NEX8_9BACT</name>
<keyword evidence="3" id="KW-1185">Reference proteome</keyword>
<feature type="region of interest" description="Disordered" evidence="1">
    <location>
        <begin position="127"/>
        <end position="182"/>
    </location>
</feature>
<evidence type="ECO:0000256" key="1">
    <source>
        <dbReference type="SAM" id="MobiDB-lite"/>
    </source>
</evidence>
<evidence type="ECO:0000313" key="2">
    <source>
        <dbReference type="EMBL" id="GAA4466181.1"/>
    </source>
</evidence>
<gene>
    <name evidence="2" type="ORF">GCM10023189_47890</name>
</gene>
<evidence type="ECO:0000313" key="3">
    <source>
        <dbReference type="Proteomes" id="UP001501175"/>
    </source>
</evidence>
<feature type="compositionally biased region" description="Low complexity" evidence="1">
    <location>
        <begin position="140"/>
        <end position="173"/>
    </location>
</feature>
<accession>A0ABP8NEX8</accession>
<dbReference type="EMBL" id="BAABHD010000080">
    <property type="protein sequence ID" value="GAA4466181.1"/>
    <property type="molecule type" value="Genomic_DNA"/>
</dbReference>
<protein>
    <recommendedName>
        <fullName evidence="4">6-phosphogluconate dehydrogenase</fullName>
    </recommendedName>
</protein>
<proteinExistence type="predicted"/>
<dbReference type="RefSeq" id="WP_345247822.1">
    <property type="nucleotide sequence ID" value="NZ_BAABHD010000080.1"/>
</dbReference>